<proteinExistence type="inferred from homology"/>
<keyword evidence="3" id="KW-0413">Isomerase</keyword>
<comment type="catalytic activity">
    <reaction evidence="1">
        <text>a uridine in RNA = a pseudouridine in RNA</text>
        <dbReference type="Rhea" id="RHEA:48348"/>
        <dbReference type="Rhea" id="RHEA-COMP:12068"/>
        <dbReference type="Rhea" id="RHEA-COMP:12069"/>
        <dbReference type="ChEBI" id="CHEBI:65314"/>
        <dbReference type="ChEBI" id="CHEBI:65315"/>
    </reaction>
</comment>
<evidence type="ECO:0000256" key="1">
    <source>
        <dbReference type="ARBA" id="ARBA00000073"/>
    </source>
</evidence>
<feature type="domain" description="Pseudouridine synthase RsuA/RluA-like" evidence="7">
    <location>
        <begin position="95"/>
        <end position="257"/>
    </location>
</feature>
<sequence length="326" mass="37221">MKEITVSENEAGQRLDKLLTKYLNLAPKSFLYKMLRKKNITLNGSKADGSEKLVENDSIKLFLSEETIEKFTENRPVKILENDKRSLDIIYEDKHILLVNKPAGMLSQKASESDVSIVEHILSYMLEGKQITQDEMKSFRPSVCNRLDRNTSGLMAAGKTLLGLQTLSAMFRDRTADKYYLCLVMGRVENPSALEGFLVKDPETNMVSFSDREDGEASFVRTEYKPLKISRTEPFTTLLQVKLITGKTHQIRAHLASIGHPVVGDTKYGSREINEYFRKKYRLSHQLLHSHVLVFPKMDDEFSGISEKRFTAGLPKEFDRIVKGEF</sequence>
<name>A0A1M6A7C5_9FIRM</name>
<dbReference type="GO" id="GO:0001522">
    <property type="term" value="P:pseudouridine synthesis"/>
    <property type="evidence" value="ECO:0007669"/>
    <property type="project" value="InterPro"/>
</dbReference>
<organism evidence="8 9">
    <name type="scientific">Parasporobacterium paucivorans DSM 15970</name>
    <dbReference type="NCBI Taxonomy" id="1122934"/>
    <lineage>
        <taxon>Bacteria</taxon>
        <taxon>Bacillati</taxon>
        <taxon>Bacillota</taxon>
        <taxon>Clostridia</taxon>
        <taxon>Lachnospirales</taxon>
        <taxon>Lachnospiraceae</taxon>
        <taxon>Parasporobacterium</taxon>
    </lineage>
</organism>
<dbReference type="SUPFAM" id="SSF55120">
    <property type="entry name" value="Pseudouridine synthase"/>
    <property type="match status" value="1"/>
</dbReference>
<evidence type="ECO:0000256" key="3">
    <source>
        <dbReference type="ARBA" id="ARBA00023235"/>
    </source>
</evidence>
<dbReference type="CDD" id="cd00165">
    <property type="entry name" value="S4"/>
    <property type="match status" value="1"/>
</dbReference>
<dbReference type="InterPro" id="IPR050188">
    <property type="entry name" value="RluA_PseudoU_synthase"/>
</dbReference>
<dbReference type="PROSITE" id="PS50889">
    <property type="entry name" value="S4"/>
    <property type="match status" value="1"/>
</dbReference>
<dbReference type="STRING" id="1122934.SAMN02745691_00079"/>
<dbReference type="InterPro" id="IPR020103">
    <property type="entry name" value="PsdUridine_synth_cat_dom_sf"/>
</dbReference>
<dbReference type="PANTHER" id="PTHR21600">
    <property type="entry name" value="MITOCHONDRIAL RNA PSEUDOURIDINE SYNTHASE"/>
    <property type="match status" value="1"/>
</dbReference>
<dbReference type="AlphaFoldDB" id="A0A1M6A7C5"/>
<dbReference type="Proteomes" id="UP000184342">
    <property type="component" value="Unassembled WGS sequence"/>
</dbReference>
<reference evidence="8 9" key="1">
    <citation type="submission" date="2016-11" db="EMBL/GenBank/DDBJ databases">
        <authorList>
            <person name="Jaros S."/>
            <person name="Januszkiewicz K."/>
            <person name="Wedrychowicz H."/>
        </authorList>
    </citation>
    <scope>NUCLEOTIDE SEQUENCE [LARGE SCALE GENOMIC DNA]</scope>
    <source>
        <strain evidence="8 9">DSM 15970</strain>
    </source>
</reference>
<dbReference type="CDD" id="cd02869">
    <property type="entry name" value="PseudoU_synth_RluA_like"/>
    <property type="match status" value="1"/>
</dbReference>
<dbReference type="GO" id="GO:0006396">
    <property type="term" value="P:RNA processing"/>
    <property type="evidence" value="ECO:0007669"/>
    <property type="project" value="UniProtKB-ARBA"/>
</dbReference>
<dbReference type="Pfam" id="PF00849">
    <property type="entry name" value="PseudoU_synth_2"/>
    <property type="match status" value="1"/>
</dbReference>
<keyword evidence="9" id="KW-1185">Reference proteome</keyword>
<evidence type="ECO:0000256" key="5">
    <source>
        <dbReference type="ARBA" id="ARBA00033164"/>
    </source>
</evidence>
<dbReference type="EMBL" id="FQYT01000002">
    <property type="protein sequence ID" value="SHI32043.1"/>
    <property type="molecule type" value="Genomic_DNA"/>
</dbReference>
<dbReference type="GO" id="GO:0009982">
    <property type="term" value="F:pseudouridine synthase activity"/>
    <property type="evidence" value="ECO:0007669"/>
    <property type="project" value="InterPro"/>
</dbReference>
<dbReference type="OrthoDB" id="9807829at2"/>
<comment type="similarity">
    <text evidence="2">Belongs to the pseudouridine synthase RluA family.</text>
</comment>
<evidence type="ECO:0000256" key="2">
    <source>
        <dbReference type="ARBA" id="ARBA00010876"/>
    </source>
</evidence>
<dbReference type="InterPro" id="IPR036986">
    <property type="entry name" value="S4_RNA-bd_sf"/>
</dbReference>
<evidence type="ECO:0000256" key="4">
    <source>
        <dbReference type="ARBA" id="ARBA00031870"/>
    </source>
</evidence>
<dbReference type="GO" id="GO:0140098">
    <property type="term" value="F:catalytic activity, acting on RNA"/>
    <property type="evidence" value="ECO:0007669"/>
    <property type="project" value="UniProtKB-ARBA"/>
</dbReference>
<keyword evidence="6" id="KW-0694">RNA-binding</keyword>
<evidence type="ECO:0000313" key="8">
    <source>
        <dbReference type="EMBL" id="SHI32043.1"/>
    </source>
</evidence>
<dbReference type="RefSeq" id="WP_073992386.1">
    <property type="nucleotide sequence ID" value="NZ_FQYT01000002.1"/>
</dbReference>
<dbReference type="InterPro" id="IPR006145">
    <property type="entry name" value="PsdUridine_synth_RsuA/RluA"/>
</dbReference>
<evidence type="ECO:0000256" key="6">
    <source>
        <dbReference type="PROSITE-ProRule" id="PRU00182"/>
    </source>
</evidence>
<protein>
    <recommendedName>
        <fullName evidence="4">RNA pseudouridylate synthase</fullName>
    </recommendedName>
    <alternativeName>
        <fullName evidence="5">RNA-uridine isomerase</fullName>
    </alternativeName>
</protein>
<gene>
    <name evidence="8" type="ORF">SAMN02745691_00079</name>
</gene>
<dbReference type="Gene3D" id="3.30.2350.10">
    <property type="entry name" value="Pseudouridine synthase"/>
    <property type="match status" value="1"/>
</dbReference>
<dbReference type="GO" id="GO:0003723">
    <property type="term" value="F:RNA binding"/>
    <property type="evidence" value="ECO:0007669"/>
    <property type="project" value="UniProtKB-KW"/>
</dbReference>
<evidence type="ECO:0000313" key="9">
    <source>
        <dbReference type="Proteomes" id="UP000184342"/>
    </source>
</evidence>
<dbReference type="Gene3D" id="3.10.290.10">
    <property type="entry name" value="RNA-binding S4 domain"/>
    <property type="match status" value="1"/>
</dbReference>
<accession>A0A1M6A7C5</accession>
<evidence type="ECO:0000259" key="7">
    <source>
        <dbReference type="Pfam" id="PF00849"/>
    </source>
</evidence>